<name>A0ABT0PFA7_9GAMM</name>
<comment type="subcellular location">
    <subcellularLocation>
        <location evidence="3">Cytoplasm</location>
    </subcellularLocation>
    <text evidence="3">The tmRNA-SmpB complex associates with stalled 70S ribosomes.</text>
</comment>
<protein>
    <recommendedName>
        <fullName evidence="3">SsrA-binding protein</fullName>
    </recommendedName>
    <alternativeName>
        <fullName evidence="3">Small protein B</fullName>
    </alternativeName>
</protein>
<comment type="function">
    <text evidence="3">Required for rescue of stalled ribosomes mediated by trans-translation. Binds to transfer-messenger RNA (tmRNA), required for stable association of tmRNA with ribosomes. tmRNA and SmpB together mimic tRNA shape, replacing the anticodon stem-loop with SmpB. tmRNA is encoded by the ssrA gene; the 2 termini fold to resemble tRNA(Ala) and it encodes a 'tag peptide', a short internal open reading frame. During trans-translation Ala-aminoacylated tmRNA acts like a tRNA, entering the A-site of stalled ribosomes, displacing the stalled mRNA. The ribosome then switches to translate the ORF on the tmRNA; the nascent peptide is terminated with the 'tag peptide' encoded by the tmRNA and targeted for degradation. The ribosome is freed to recommence translation, which seems to be the essential function of trans-translation.</text>
</comment>
<dbReference type="NCBIfam" id="NF003843">
    <property type="entry name" value="PRK05422.1"/>
    <property type="match status" value="1"/>
</dbReference>
<dbReference type="Proteomes" id="UP001203338">
    <property type="component" value="Unassembled WGS sequence"/>
</dbReference>
<dbReference type="RefSeq" id="WP_249699148.1">
    <property type="nucleotide sequence ID" value="NZ_JAMFLX010000009.1"/>
</dbReference>
<keyword evidence="2 3" id="KW-0694">RNA-binding</keyword>
<dbReference type="CDD" id="cd09294">
    <property type="entry name" value="SmpB"/>
    <property type="match status" value="1"/>
</dbReference>
<evidence type="ECO:0000256" key="3">
    <source>
        <dbReference type="HAMAP-Rule" id="MF_00023"/>
    </source>
</evidence>
<dbReference type="PANTHER" id="PTHR30308:SF2">
    <property type="entry name" value="SSRA-BINDING PROTEIN"/>
    <property type="match status" value="1"/>
</dbReference>
<evidence type="ECO:0000256" key="2">
    <source>
        <dbReference type="ARBA" id="ARBA00022884"/>
    </source>
</evidence>
<accession>A0ABT0PFA7</accession>
<dbReference type="SUPFAM" id="SSF74982">
    <property type="entry name" value="Small protein B (SmpB)"/>
    <property type="match status" value="1"/>
</dbReference>
<organism evidence="4 5">
    <name type="scientific">Parendozoicomonas callyspongiae</name>
    <dbReference type="NCBI Taxonomy" id="2942213"/>
    <lineage>
        <taxon>Bacteria</taxon>
        <taxon>Pseudomonadati</taxon>
        <taxon>Pseudomonadota</taxon>
        <taxon>Gammaproteobacteria</taxon>
        <taxon>Oceanospirillales</taxon>
        <taxon>Endozoicomonadaceae</taxon>
        <taxon>Parendozoicomonas</taxon>
    </lineage>
</organism>
<dbReference type="InterPro" id="IPR023620">
    <property type="entry name" value="SmpB"/>
</dbReference>
<dbReference type="HAMAP" id="MF_00023">
    <property type="entry name" value="SmpB"/>
    <property type="match status" value="1"/>
</dbReference>
<keyword evidence="5" id="KW-1185">Reference proteome</keyword>
<dbReference type="PANTHER" id="PTHR30308">
    <property type="entry name" value="TMRNA-BINDING COMPONENT OF TRANS-TRANSLATION TAGGING COMPLEX"/>
    <property type="match status" value="1"/>
</dbReference>
<dbReference type="InterPro" id="IPR000037">
    <property type="entry name" value="SsrA-bd_prot"/>
</dbReference>
<dbReference type="Pfam" id="PF01668">
    <property type="entry name" value="SmpB"/>
    <property type="match status" value="1"/>
</dbReference>
<dbReference type="PROSITE" id="PS01317">
    <property type="entry name" value="SSRP"/>
    <property type="match status" value="1"/>
</dbReference>
<comment type="similarity">
    <text evidence="3">Belongs to the SmpB family.</text>
</comment>
<gene>
    <name evidence="3 4" type="primary">smpB</name>
    <name evidence="4" type="ORF">M3P05_08665</name>
</gene>
<evidence type="ECO:0000313" key="5">
    <source>
        <dbReference type="Proteomes" id="UP001203338"/>
    </source>
</evidence>
<proteinExistence type="inferred from homology"/>
<dbReference type="InterPro" id="IPR020081">
    <property type="entry name" value="SsrA-bd_prot_CS"/>
</dbReference>
<evidence type="ECO:0000313" key="4">
    <source>
        <dbReference type="EMBL" id="MCL6270008.1"/>
    </source>
</evidence>
<reference evidence="4 5" key="1">
    <citation type="submission" date="2022-05" db="EMBL/GenBank/DDBJ databases">
        <authorList>
            <person name="Park J.-S."/>
        </authorList>
    </citation>
    <scope>NUCLEOTIDE SEQUENCE [LARGE SCALE GENOMIC DNA]</scope>
    <source>
        <strain evidence="4 5">2012CJ34-2</strain>
    </source>
</reference>
<dbReference type="Gene3D" id="2.40.280.10">
    <property type="match status" value="1"/>
</dbReference>
<evidence type="ECO:0000256" key="1">
    <source>
        <dbReference type="ARBA" id="ARBA00022490"/>
    </source>
</evidence>
<dbReference type="NCBIfam" id="TIGR00086">
    <property type="entry name" value="smpB"/>
    <property type="match status" value="1"/>
</dbReference>
<sequence>MAKKSKKSGGDSSIVVNKKARHDYHLDETFEAGIALSGWEVKSLRQGKIQLVDSYVLLKDGEAWLIGAQITPLSTASTHVIADPRRDRKLLLHKRELAKLFADTQQAGKTCICTKLYWKQHLIKAQVCLARGKKEFDKRATTKEREWNIEKQRVMGRG</sequence>
<dbReference type="EMBL" id="JAMFLX010000009">
    <property type="protein sequence ID" value="MCL6270008.1"/>
    <property type="molecule type" value="Genomic_DNA"/>
</dbReference>
<comment type="caution">
    <text evidence="4">The sequence shown here is derived from an EMBL/GenBank/DDBJ whole genome shotgun (WGS) entry which is preliminary data.</text>
</comment>
<keyword evidence="1 3" id="KW-0963">Cytoplasm</keyword>